<reference evidence="8 9" key="1">
    <citation type="submission" date="2023-10" db="EMBL/GenBank/DDBJ databases">
        <title>Complete genome sequence of Shewanella sp. DAU334.</title>
        <authorList>
            <person name="Lee Y.-S."/>
            <person name="Jeong H.-R."/>
            <person name="Hwang E.-J."/>
            <person name="Choi Y.-L."/>
            <person name="Kim G.-D."/>
        </authorList>
    </citation>
    <scope>NUCLEOTIDE SEQUENCE [LARGE SCALE GENOMIC DNA]</scope>
    <source>
        <strain evidence="8 9">DAU334</strain>
    </source>
</reference>
<dbReference type="Pfam" id="PF04321">
    <property type="entry name" value="RmlD_sub_bind"/>
    <property type="match status" value="1"/>
</dbReference>
<comment type="pathway">
    <text evidence="1 6">Carbohydrate biosynthesis; dTDP-L-rhamnose biosynthesis.</text>
</comment>
<protein>
    <recommendedName>
        <fullName evidence="4 6">dTDP-4-dehydrorhamnose reductase</fullName>
        <ecNumber evidence="3 6">1.1.1.133</ecNumber>
    </recommendedName>
</protein>
<organism evidence="8 9">
    <name type="scientific">Shewanella youngdeokensis</name>
    <dbReference type="NCBI Taxonomy" id="2999068"/>
    <lineage>
        <taxon>Bacteria</taxon>
        <taxon>Pseudomonadati</taxon>
        <taxon>Pseudomonadota</taxon>
        <taxon>Gammaproteobacteria</taxon>
        <taxon>Alteromonadales</taxon>
        <taxon>Shewanellaceae</taxon>
        <taxon>Shewanella</taxon>
    </lineage>
</organism>
<keyword evidence="9" id="KW-1185">Reference proteome</keyword>
<dbReference type="Proteomes" id="UP001529491">
    <property type="component" value="Chromosome"/>
</dbReference>
<sequence>MKVLVTGRGGQLAWELEQTTPDGIEFVSFDAIALDITDFGRVNQVLMAESPDIVINAAAYTAVDKAETEQQAAYAVNEVGSQHLAIACKNINAKLIHVSTDFVFDGTKTMPYQTDDTPNPINVYGASKLAGEIKVNNILGNQATIIRTAWVYSANGNNFVKTMLRLMAEREKLGIVYDQVGTPTWAKGLAKMIWGLIELNKTNPENKAQLLHWTDAGVASWFDFAVAIQELGIEKGLLTRAIPLSAIPAANYPAPAARPSFSVIDKVTAEAACGISTVHWRKQLCKMLDEYIANQSH</sequence>
<dbReference type="PANTHER" id="PTHR10491">
    <property type="entry name" value="DTDP-4-DEHYDRORHAMNOSE REDUCTASE"/>
    <property type="match status" value="1"/>
</dbReference>
<dbReference type="InterPro" id="IPR036291">
    <property type="entry name" value="NAD(P)-bd_dom_sf"/>
</dbReference>
<gene>
    <name evidence="8" type="primary">rfbD</name>
    <name evidence="8" type="ORF">RGE70_05675</name>
</gene>
<dbReference type="EC" id="1.1.1.133" evidence="3 6"/>
<dbReference type="SUPFAM" id="SSF51735">
    <property type="entry name" value="NAD(P)-binding Rossmann-fold domains"/>
    <property type="match status" value="1"/>
</dbReference>
<evidence type="ECO:0000313" key="8">
    <source>
        <dbReference type="EMBL" id="WOT06288.1"/>
    </source>
</evidence>
<evidence type="ECO:0000256" key="6">
    <source>
        <dbReference type="RuleBase" id="RU364082"/>
    </source>
</evidence>
<dbReference type="GO" id="GO:0008831">
    <property type="term" value="F:dTDP-4-dehydrorhamnose reductase activity"/>
    <property type="evidence" value="ECO:0007669"/>
    <property type="project" value="UniProtKB-EC"/>
</dbReference>
<evidence type="ECO:0000256" key="1">
    <source>
        <dbReference type="ARBA" id="ARBA00004781"/>
    </source>
</evidence>
<name>A0ABZ0K371_9GAMM</name>
<dbReference type="RefSeq" id="WP_310470562.1">
    <property type="nucleotide sequence ID" value="NZ_CP136522.1"/>
</dbReference>
<comment type="catalytic activity">
    <reaction evidence="5 6">
        <text>dTDP-beta-L-rhamnose + NADP(+) = dTDP-4-dehydro-beta-L-rhamnose + NADPH + H(+)</text>
        <dbReference type="Rhea" id="RHEA:21796"/>
        <dbReference type="ChEBI" id="CHEBI:15378"/>
        <dbReference type="ChEBI" id="CHEBI:57510"/>
        <dbReference type="ChEBI" id="CHEBI:57783"/>
        <dbReference type="ChEBI" id="CHEBI:58349"/>
        <dbReference type="ChEBI" id="CHEBI:62830"/>
        <dbReference type="EC" id="1.1.1.133"/>
    </reaction>
</comment>
<comment type="similarity">
    <text evidence="2 6">Belongs to the dTDP-4-dehydrorhamnose reductase family.</text>
</comment>
<keyword evidence="6 8" id="KW-0560">Oxidoreductase</keyword>
<accession>A0ABZ0K371</accession>
<proteinExistence type="inferred from homology"/>
<comment type="cofactor">
    <cofactor evidence="6">
        <name>Mg(2+)</name>
        <dbReference type="ChEBI" id="CHEBI:18420"/>
    </cofactor>
    <text evidence="6">Binds 1 Mg(2+) ion per monomer.</text>
</comment>
<dbReference type="NCBIfam" id="TIGR01214">
    <property type="entry name" value="rmlD"/>
    <property type="match status" value="1"/>
</dbReference>
<dbReference type="Gene3D" id="3.40.50.720">
    <property type="entry name" value="NAD(P)-binding Rossmann-like Domain"/>
    <property type="match status" value="1"/>
</dbReference>
<dbReference type="EMBL" id="CP136522">
    <property type="protein sequence ID" value="WOT06288.1"/>
    <property type="molecule type" value="Genomic_DNA"/>
</dbReference>
<dbReference type="InterPro" id="IPR029903">
    <property type="entry name" value="RmlD-like-bd"/>
</dbReference>
<dbReference type="InterPro" id="IPR005913">
    <property type="entry name" value="dTDP_dehydrorham_reduct"/>
</dbReference>
<evidence type="ECO:0000256" key="3">
    <source>
        <dbReference type="ARBA" id="ARBA00012929"/>
    </source>
</evidence>
<dbReference type="PANTHER" id="PTHR10491:SF4">
    <property type="entry name" value="METHIONINE ADENOSYLTRANSFERASE 2 SUBUNIT BETA"/>
    <property type="match status" value="1"/>
</dbReference>
<evidence type="ECO:0000313" key="9">
    <source>
        <dbReference type="Proteomes" id="UP001529491"/>
    </source>
</evidence>
<evidence type="ECO:0000256" key="5">
    <source>
        <dbReference type="ARBA" id="ARBA00048200"/>
    </source>
</evidence>
<evidence type="ECO:0000256" key="2">
    <source>
        <dbReference type="ARBA" id="ARBA00010944"/>
    </source>
</evidence>
<dbReference type="CDD" id="cd05254">
    <property type="entry name" value="dTDP_HR_like_SDR_e"/>
    <property type="match status" value="1"/>
</dbReference>
<comment type="function">
    <text evidence="6">Catalyzes the reduction of dTDP-6-deoxy-L-lyxo-4-hexulose to yield dTDP-L-rhamnose.</text>
</comment>
<evidence type="ECO:0000256" key="4">
    <source>
        <dbReference type="ARBA" id="ARBA00017099"/>
    </source>
</evidence>
<dbReference type="Gene3D" id="3.90.25.10">
    <property type="entry name" value="UDP-galactose 4-epimerase, domain 1"/>
    <property type="match status" value="1"/>
</dbReference>
<keyword evidence="6" id="KW-0521">NADP</keyword>
<feature type="domain" description="RmlD-like substrate binding" evidence="7">
    <location>
        <begin position="1"/>
        <end position="291"/>
    </location>
</feature>
<evidence type="ECO:0000259" key="7">
    <source>
        <dbReference type="Pfam" id="PF04321"/>
    </source>
</evidence>